<dbReference type="RefSeq" id="WP_390315689.1">
    <property type="nucleotide sequence ID" value="NZ_JBHSPB010000005.1"/>
</dbReference>
<keyword evidence="3" id="KW-1185">Reference proteome</keyword>
<comment type="caution">
    <text evidence="2">The sequence shown here is derived from an EMBL/GenBank/DDBJ whole genome shotgun (WGS) entry which is preliminary data.</text>
</comment>
<gene>
    <name evidence="2" type="ORF">ACFP1Z_10240</name>
</gene>
<proteinExistence type="predicted"/>
<evidence type="ECO:0000313" key="3">
    <source>
        <dbReference type="Proteomes" id="UP001596083"/>
    </source>
</evidence>
<dbReference type="Pfam" id="PF12028">
    <property type="entry name" value="DUF3515"/>
    <property type="match status" value="1"/>
</dbReference>
<evidence type="ECO:0000313" key="2">
    <source>
        <dbReference type="EMBL" id="MFC5720539.1"/>
    </source>
</evidence>
<name>A0ABW0YVD8_9ACTN</name>
<dbReference type="Proteomes" id="UP001596083">
    <property type="component" value="Unassembled WGS sequence"/>
</dbReference>
<accession>A0ABW0YVD8</accession>
<sequence length="171" mass="18327">MIPPRRRPSLLCAALALTTAAGCASAEETAARPAPHPTGRQAQYCRALAKELPDSVGGLPRRTPSREASEFTAAWGRPGKATIVLRCGGDKPAVLTPDDARYDPYGPRWEVAGIDWMPEQQPDGGVRCTATRREAWVEVTVPREYTGEGGGLDMLTGVSEAIRNTVPFGQL</sequence>
<dbReference type="EMBL" id="JBHSPB010000005">
    <property type="protein sequence ID" value="MFC5720539.1"/>
    <property type="molecule type" value="Genomic_DNA"/>
</dbReference>
<dbReference type="PROSITE" id="PS51257">
    <property type="entry name" value="PROKAR_LIPOPROTEIN"/>
    <property type="match status" value="1"/>
</dbReference>
<protein>
    <submittedName>
        <fullName evidence="2">DUF3515 domain-containing protein</fullName>
    </submittedName>
</protein>
<reference evidence="3" key="1">
    <citation type="journal article" date="2019" name="Int. J. Syst. Evol. Microbiol.">
        <title>The Global Catalogue of Microorganisms (GCM) 10K type strain sequencing project: providing services to taxonomists for standard genome sequencing and annotation.</title>
        <authorList>
            <consortium name="The Broad Institute Genomics Platform"/>
            <consortium name="The Broad Institute Genome Sequencing Center for Infectious Disease"/>
            <person name="Wu L."/>
            <person name="Ma J."/>
        </authorList>
    </citation>
    <scope>NUCLEOTIDE SEQUENCE [LARGE SCALE GENOMIC DNA]</scope>
    <source>
        <strain evidence="3">CGMCC 4.7304</strain>
    </source>
</reference>
<keyword evidence="1" id="KW-0732">Signal</keyword>
<organism evidence="2 3">
    <name type="scientific">Streptomyces gamaensis</name>
    <dbReference type="NCBI Taxonomy" id="1763542"/>
    <lineage>
        <taxon>Bacteria</taxon>
        <taxon>Bacillati</taxon>
        <taxon>Actinomycetota</taxon>
        <taxon>Actinomycetes</taxon>
        <taxon>Kitasatosporales</taxon>
        <taxon>Streptomycetaceae</taxon>
        <taxon>Streptomyces</taxon>
    </lineage>
</organism>
<feature type="signal peptide" evidence="1">
    <location>
        <begin position="1"/>
        <end position="26"/>
    </location>
</feature>
<dbReference type="InterPro" id="IPR021903">
    <property type="entry name" value="DUF3515"/>
</dbReference>
<evidence type="ECO:0000256" key="1">
    <source>
        <dbReference type="SAM" id="SignalP"/>
    </source>
</evidence>
<feature type="chain" id="PRO_5045181490" evidence="1">
    <location>
        <begin position="27"/>
        <end position="171"/>
    </location>
</feature>